<gene>
    <name evidence="1" type="ORF">KFK09_022526</name>
</gene>
<evidence type="ECO:0000313" key="1">
    <source>
        <dbReference type="EMBL" id="KAI0496217.1"/>
    </source>
</evidence>
<comment type="caution">
    <text evidence="1">The sequence shown here is derived from an EMBL/GenBank/DDBJ whole genome shotgun (WGS) entry which is preliminary data.</text>
</comment>
<dbReference type="SMR" id="A0A8T3AIT8"/>
<proteinExistence type="predicted"/>
<accession>A0A8T3AIT8</accession>
<dbReference type="EMBL" id="JAGYWB010000016">
    <property type="protein sequence ID" value="KAI0496217.1"/>
    <property type="molecule type" value="Genomic_DNA"/>
</dbReference>
<name>A0A8T3AIT8_DENNO</name>
<dbReference type="AlphaFoldDB" id="A0A8T3AIT8"/>
<dbReference type="Proteomes" id="UP000829196">
    <property type="component" value="Unassembled WGS sequence"/>
</dbReference>
<evidence type="ECO:0000313" key="2">
    <source>
        <dbReference type="Proteomes" id="UP000829196"/>
    </source>
</evidence>
<protein>
    <submittedName>
        <fullName evidence="1">Uncharacterized protein</fullName>
    </submittedName>
</protein>
<keyword evidence="2" id="KW-1185">Reference proteome</keyword>
<reference evidence="1" key="1">
    <citation type="journal article" date="2022" name="Front. Genet.">
        <title>Chromosome-Scale Assembly of the Dendrobium nobile Genome Provides Insights Into the Molecular Mechanism of the Biosynthesis of the Medicinal Active Ingredient of Dendrobium.</title>
        <authorList>
            <person name="Xu Q."/>
            <person name="Niu S.-C."/>
            <person name="Li K.-L."/>
            <person name="Zheng P.-J."/>
            <person name="Zhang X.-J."/>
            <person name="Jia Y."/>
            <person name="Liu Y."/>
            <person name="Niu Y.-X."/>
            <person name="Yu L.-H."/>
            <person name="Chen D.-F."/>
            <person name="Zhang G.-Q."/>
        </authorList>
    </citation>
    <scope>NUCLEOTIDE SEQUENCE</scope>
    <source>
        <tissue evidence="1">Leaf</tissue>
    </source>
</reference>
<sequence length="70" mass="8026">MQISTRGVPQISQIPLKCLSESKLYKLQISRYLKLKSNHQYLKAKSIHPPQQFAEADKSKFTCAHKEPNA</sequence>
<organism evidence="1 2">
    <name type="scientific">Dendrobium nobile</name>
    <name type="common">Orchid</name>
    <dbReference type="NCBI Taxonomy" id="94219"/>
    <lineage>
        <taxon>Eukaryota</taxon>
        <taxon>Viridiplantae</taxon>
        <taxon>Streptophyta</taxon>
        <taxon>Embryophyta</taxon>
        <taxon>Tracheophyta</taxon>
        <taxon>Spermatophyta</taxon>
        <taxon>Magnoliopsida</taxon>
        <taxon>Liliopsida</taxon>
        <taxon>Asparagales</taxon>
        <taxon>Orchidaceae</taxon>
        <taxon>Epidendroideae</taxon>
        <taxon>Malaxideae</taxon>
        <taxon>Dendrobiinae</taxon>
        <taxon>Dendrobium</taxon>
    </lineage>
</organism>